<evidence type="ECO:0000256" key="1">
    <source>
        <dbReference type="SAM" id="MobiDB-lite"/>
    </source>
</evidence>
<gene>
    <name evidence="2" type="ORF">EVA_03100</name>
</gene>
<protein>
    <submittedName>
        <fullName evidence="2">Uncharacterized protein</fullName>
    </submittedName>
</protein>
<reference evidence="2" key="1">
    <citation type="journal article" date="2012" name="PLoS ONE">
        <title>Gene sets for utilization of primary and secondary nutrition supplies in the distal gut of endangered iberian lynx.</title>
        <authorList>
            <person name="Alcaide M."/>
            <person name="Messina E."/>
            <person name="Richter M."/>
            <person name="Bargiela R."/>
            <person name="Peplies J."/>
            <person name="Huws S.A."/>
            <person name="Newbold C.J."/>
            <person name="Golyshin P.N."/>
            <person name="Simon M.A."/>
            <person name="Lopez G."/>
            <person name="Yakimov M.M."/>
            <person name="Ferrer M."/>
        </authorList>
    </citation>
    <scope>NUCLEOTIDE SEQUENCE</scope>
</reference>
<comment type="caution">
    <text evidence="2">The sequence shown here is derived from an EMBL/GenBank/DDBJ whole genome shotgun (WGS) entry which is preliminary data.</text>
</comment>
<organism evidence="2">
    <name type="scientific">gut metagenome</name>
    <dbReference type="NCBI Taxonomy" id="749906"/>
    <lineage>
        <taxon>unclassified sequences</taxon>
        <taxon>metagenomes</taxon>
        <taxon>organismal metagenomes</taxon>
    </lineage>
</organism>
<sequence>MEKDLVNLHHSLRSSVDTEESAESNGAEGSSNPFAVSKHLCS</sequence>
<accession>J9GZP6</accession>
<evidence type="ECO:0000313" key="2">
    <source>
        <dbReference type="EMBL" id="EJX08788.1"/>
    </source>
</evidence>
<feature type="region of interest" description="Disordered" evidence="1">
    <location>
        <begin position="1"/>
        <end position="42"/>
    </location>
</feature>
<feature type="compositionally biased region" description="Low complexity" evidence="1">
    <location>
        <begin position="23"/>
        <end position="32"/>
    </location>
</feature>
<name>J9GZP6_9ZZZZ</name>
<proteinExistence type="predicted"/>
<dbReference type="EMBL" id="AMCI01000541">
    <property type="protein sequence ID" value="EJX08788.1"/>
    <property type="molecule type" value="Genomic_DNA"/>
</dbReference>
<dbReference type="AlphaFoldDB" id="J9GZP6"/>